<dbReference type="GO" id="GO:0051920">
    <property type="term" value="F:peroxiredoxin activity"/>
    <property type="evidence" value="ECO:0007669"/>
    <property type="project" value="InterPro"/>
</dbReference>
<sequence length="129" mass="14026">MTAPETTKLFEELRRASPKVTGALVRMREATYSDGVVPAKYKVLTALAISVVIKCEPCIRAYTQMAREQYGVSSEELIEFLNVAMTMGGCPGEEWALKALSYWGSLSSEPIATVSPDGDSALCCEPKAR</sequence>
<protein>
    <submittedName>
        <fullName evidence="2">Hypothetical conserved protein</fullName>
    </submittedName>
</protein>
<dbReference type="Pfam" id="PF02627">
    <property type="entry name" value="CMD"/>
    <property type="match status" value="1"/>
</dbReference>
<dbReference type="PANTHER" id="PTHR33930">
    <property type="entry name" value="ALKYL HYDROPEROXIDE REDUCTASE AHPD"/>
    <property type="match status" value="1"/>
</dbReference>
<dbReference type="EMBL" id="AP011803">
    <property type="protein sequence ID" value="BAL59435.1"/>
    <property type="molecule type" value="Genomic_DNA"/>
</dbReference>
<dbReference type="AlphaFoldDB" id="H5SV06"/>
<evidence type="ECO:0000313" key="2">
    <source>
        <dbReference type="EMBL" id="BAL59435.1"/>
    </source>
</evidence>
<proteinExistence type="predicted"/>
<dbReference type="InterPro" id="IPR003779">
    <property type="entry name" value="CMD-like"/>
</dbReference>
<gene>
    <name evidence="2" type="ORF">HGMM_OP4C071</name>
</gene>
<reference evidence="2" key="1">
    <citation type="journal article" date="2005" name="Environ. Microbiol.">
        <title>Genetic and functional properties of uncultivated thermophilic crenarchaeotes from a subsurface gold mine as revealed by analysis of genome fragments.</title>
        <authorList>
            <person name="Nunoura T."/>
            <person name="Hirayama H."/>
            <person name="Takami H."/>
            <person name="Oida H."/>
            <person name="Nishi S."/>
            <person name="Shimamura S."/>
            <person name="Suzuki Y."/>
            <person name="Inagaki F."/>
            <person name="Takai K."/>
            <person name="Nealson K.H."/>
            <person name="Horikoshi K."/>
        </authorList>
    </citation>
    <scope>NUCLEOTIDE SEQUENCE</scope>
</reference>
<dbReference type="SUPFAM" id="SSF69118">
    <property type="entry name" value="AhpD-like"/>
    <property type="match status" value="1"/>
</dbReference>
<feature type="domain" description="Carboxymuconolactone decarboxylase-like" evidence="1">
    <location>
        <begin position="18"/>
        <end position="100"/>
    </location>
</feature>
<organism evidence="2">
    <name type="scientific">Acetithermum autotrophicum</name>
    <dbReference type="NCBI Taxonomy" id="1446466"/>
    <lineage>
        <taxon>Bacteria</taxon>
        <taxon>Candidatus Bipolaricaulota</taxon>
        <taxon>Candidatus Acetithermum</taxon>
    </lineage>
</organism>
<name>H5SV06_ACEAU</name>
<accession>H5SV06</accession>
<dbReference type="InterPro" id="IPR029032">
    <property type="entry name" value="AhpD-like"/>
</dbReference>
<evidence type="ECO:0000259" key="1">
    <source>
        <dbReference type="Pfam" id="PF02627"/>
    </source>
</evidence>
<dbReference type="PANTHER" id="PTHR33930:SF2">
    <property type="entry name" value="BLR3452 PROTEIN"/>
    <property type="match status" value="1"/>
</dbReference>
<reference evidence="2" key="2">
    <citation type="journal article" date="2012" name="PLoS ONE">
        <title>A Deeply Branching Thermophilic Bacterium with an Ancient Acetyl-CoA Pathway Dominates a Subsurface Ecosystem.</title>
        <authorList>
            <person name="Takami H."/>
            <person name="Noguchi H."/>
            <person name="Takaki Y."/>
            <person name="Uchiyama I."/>
            <person name="Toyoda A."/>
            <person name="Nishi S."/>
            <person name="Chee G.-J."/>
            <person name="Arai W."/>
            <person name="Nunoura T."/>
            <person name="Itoh T."/>
            <person name="Hattori M."/>
            <person name="Takai K."/>
        </authorList>
    </citation>
    <scope>NUCLEOTIDE SEQUENCE</scope>
</reference>
<dbReference type="Gene3D" id="1.20.1290.10">
    <property type="entry name" value="AhpD-like"/>
    <property type="match status" value="1"/>
</dbReference>